<evidence type="ECO:0000256" key="6">
    <source>
        <dbReference type="RuleBase" id="RU003629"/>
    </source>
</evidence>
<dbReference type="PIRSF" id="PIRSF002131">
    <property type="entry name" value="Ribosomal_S11"/>
    <property type="match status" value="1"/>
</dbReference>
<sequence length="114" mass="11888">MSSGVLNIQATFNNTIVTLADKDGNVIASSSSGSMGFKGTKKGTPFAASKVGDFIGEKAQAMGIKEVEAVIRGVGPGRESALRSFMGKGIEITAILDTTPVPHNGPKPKKRRRV</sequence>
<dbReference type="EMBL" id="MFTT01000032">
    <property type="protein sequence ID" value="OGI69187.1"/>
    <property type="molecule type" value="Genomic_DNA"/>
</dbReference>
<protein>
    <recommendedName>
        <fullName evidence="4 5">Small ribosomal subunit protein uS11</fullName>
    </recommendedName>
</protein>
<dbReference type="PROSITE" id="PS00054">
    <property type="entry name" value="RIBOSOMAL_S11"/>
    <property type="match status" value="1"/>
</dbReference>
<proteinExistence type="inferred from homology"/>
<keyword evidence="5" id="KW-0694">RNA-binding</keyword>
<comment type="subunit">
    <text evidence="5">Part of the 30S ribosomal subunit. Interacts with proteins S7 and S18. Binds to IF-3.</text>
</comment>
<comment type="function">
    <text evidence="5">Located on the platform of the 30S subunit, it bridges several disparate RNA helices of the 16S rRNA. Forms part of the Shine-Dalgarno cleft in the 70S ribosome.</text>
</comment>
<keyword evidence="2 5" id="KW-0689">Ribosomal protein</keyword>
<accession>A0A1F6VHQ2</accession>
<dbReference type="NCBIfam" id="NF003698">
    <property type="entry name" value="PRK05309.1"/>
    <property type="match status" value="1"/>
</dbReference>
<dbReference type="InterPro" id="IPR018102">
    <property type="entry name" value="Ribosomal_uS11_CS"/>
</dbReference>
<dbReference type="GO" id="GO:0006412">
    <property type="term" value="P:translation"/>
    <property type="evidence" value="ECO:0007669"/>
    <property type="project" value="UniProtKB-UniRule"/>
</dbReference>
<dbReference type="GO" id="GO:0019843">
    <property type="term" value="F:rRNA binding"/>
    <property type="evidence" value="ECO:0007669"/>
    <property type="project" value="UniProtKB-UniRule"/>
</dbReference>
<gene>
    <name evidence="5" type="primary">rpsK</name>
    <name evidence="7" type="ORF">A2824_01855</name>
</gene>
<evidence type="ECO:0000256" key="3">
    <source>
        <dbReference type="ARBA" id="ARBA00023274"/>
    </source>
</evidence>
<keyword evidence="3 5" id="KW-0687">Ribonucleoprotein</keyword>
<dbReference type="STRING" id="1801743.A2824_01855"/>
<dbReference type="InterPro" id="IPR036967">
    <property type="entry name" value="Ribosomal_uS11_sf"/>
</dbReference>
<evidence type="ECO:0000256" key="1">
    <source>
        <dbReference type="ARBA" id="ARBA00006194"/>
    </source>
</evidence>
<dbReference type="Pfam" id="PF00411">
    <property type="entry name" value="Ribosomal_S11"/>
    <property type="match status" value="1"/>
</dbReference>
<dbReference type="Proteomes" id="UP000178059">
    <property type="component" value="Unassembled WGS sequence"/>
</dbReference>
<evidence type="ECO:0000313" key="8">
    <source>
        <dbReference type="Proteomes" id="UP000178059"/>
    </source>
</evidence>
<keyword evidence="5" id="KW-0699">rRNA-binding</keyword>
<dbReference type="InterPro" id="IPR001971">
    <property type="entry name" value="Ribosomal_uS11"/>
</dbReference>
<dbReference type="SUPFAM" id="SSF53137">
    <property type="entry name" value="Translational machinery components"/>
    <property type="match status" value="1"/>
</dbReference>
<evidence type="ECO:0000256" key="2">
    <source>
        <dbReference type="ARBA" id="ARBA00022980"/>
    </source>
</evidence>
<dbReference type="HAMAP" id="MF_01310">
    <property type="entry name" value="Ribosomal_uS11"/>
    <property type="match status" value="1"/>
</dbReference>
<evidence type="ECO:0000313" key="7">
    <source>
        <dbReference type="EMBL" id="OGI69187.1"/>
    </source>
</evidence>
<dbReference type="Gene3D" id="3.30.420.80">
    <property type="entry name" value="Ribosomal protein S11"/>
    <property type="match status" value="1"/>
</dbReference>
<dbReference type="PANTHER" id="PTHR11759">
    <property type="entry name" value="40S RIBOSOMAL PROTEIN S14/30S RIBOSOMAL PROTEIN S11"/>
    <property type="match status" value="1"/>
</dbReference>
<dbReference type="AlphaFoldDB" id="A0A1F6VHQ2"/>
<dbReference type="GO" id="GO:0005840">
    <property type="term" value="C:ribosome"/>
    <property type="evidence" value="ECO:0007669"/>
    <property type="project" value="UniProtKB-KW"/>
</dbReference>
<comment type="similarity">
    <text evidence="1 5 6">Belongs to the universal ribosomal protein uS11 family.</text>
</comment>
<organism evidence="7 8">
    <name type="scientific">Candidatus Nomurabacteria bacterium RIFCSPHIGHO2_01_FULL_42_16</name>
    <dbReference type="NCBI Taxonomy" id="1801743"/>
    <lineage>
        <taxon>Bacteria</taxon>
        <taxon>Candidatus Nomuraibacteriota</taxon>
    </lineage>
</organism>
<evidence type="ECO:0000256" key="5">
    <source>
        <dbReference type="HAMAP-Rule" id="MF_01310"/>
    </source>
</evidence>
<comment type="caution">
    <text evidence="7">The sequence shown here is derived from an EMBL/GenBank/DDBJ whole genome shotgun (WGS) entry which is preliminary data.</text>
</comment>
<dbReference type="GO" id="GO:0003735">
    <property type="term" value="F:structural constituent of ribosome"/>
    <property type="evidence" value="ECO:0007669"/>
    <property type="project" value="InterPro"/>
</dbReference>
<name>A0A1F6VHQ2_9BACT</name>
<dbReference type="GO" id="GO:1990904">
    <property type="term" value="C:ribonucleoprotein complex"/>
    <property type="evidence" value="ECO:0007669"/>
    <property type="project" value="UniProtKB-KW"/>
</dbReference>
<evidence type="ECO:0000256" key="4">
    <source>
        <dbReference type="ARBA" id="ARBA00035160"/>
    </source>
</evidence>
<reference evidence="7 8" key="1">
    <citation type="journal article" date="2016" name="Nat. Commun.">
        <title>Thousands of microbial genomes shed light on interconnected biogeochemical processes in an aquifer system.</title>
        <authorList>
            <person name="Anantharaman K."/>
            <person name="Brown C.T."/>
            <person name="Hug L.A."/>
            <person name="Sharon I."/>
            <person name="Castelle C.J."/>
            <person name="Probst A.J."/>
            <person name="Thomas B.C."/>
            <person name="Singh A."/>
            <person name="Wilkins M.J."/>
            <person name="Karaoz U."/>
            <person name="Brodie E.L."/>
            <person name="Williams K.H."/>
            <person name="Hubbard S.S."/>
            <person name="Banfield J.F."/>
        </authorList>
    </citation>
    <scope>NUCLEOTIDE SEQUENCE [LARGE SCALE GENOMIC DNA]</scope>
</reference>